<reference evidence="2 3" key="1">
    <citation type="journal article" date="2016" name="Sci. Rep.">
        <title>The Dendrobium catenatum Lindl. genome sequence provides insights into polysaccharide synthase, floral development and adaptive evolution.</title>
        <authorList>
            <person name="Zhang G.Q."/>
            <person name="Xu Q."/>
            <person name="Bian C."/>
            <person name="Tsai W.C."/>
            <person name="Yeh C.M."/>
            <person name="Liu K.W."/>
            <person name="Yoshida K."/>
            <person name="Zhang L.S."/>
            <person name="Chang S.B."/>
            <person name="Chen F."/>
            <person name="Shi Y."/>
            <person name="Su Y.Y."/>
            <person name="Zhang Y.Q."/>
            <person name="Chen L.J."/>
            <person name="Yin Y."/>
            <person name="Lin M."/>
            <person name="Huang H."/>
            <person name="Deng H."/>
            <person name="Wang Z.W."/>
            <person name="Zhu S.L."/>
            <person name="Zhao X."/>
            <person name="Deng C."/>
            <person name="Niu S.C."/>
            <person name="Huang J."/>
            <person name="Wang M."/>
            <person name="Liu G.H."/>
            <person name="Yang H.J."/>
            <person name="Xiao X.J."/>
            <person name="Hsiao Y.Y."/>
            <person name="Wu W.L."/>
            <person name="Chen Y.Y."/>
            <person name="Mitsuda N."/>
            <person name="Ohme-Takagi M."/>
            <person name="Luo Y.B."/>
            <person name="Van de Peer Y."/>
            <person name="Liu Z.J."/>
        </authorList>
    </citation>
    <scope>NUCLEOTIDE SEQUENCE [LARGE SCALE GENOMIC DNA]</scope>
    <source>
        <tissue evidence="2">The whole plant</tissue>
    </source>
</reference>
<dbReference type="AlphaFoldDB" id="A0A2I0VC10"/>
<reference evidence="2 3" key="2">
    <citation type="journal article" date="2017" name="Nature">
        <title>The Apostasia genome and the evolution of orchids.</title>
        <authorList>
            <person name="Zhang G.Q."/>
            <person name="Liu K.W."/>
            <person name="Li Z."/>
            <person name="Lohaus R."/>
            <person name="Hsiao Y.Y."/>
            <person name="Niu S.C."/>
            <person name="Wang J.Y."/>
            <person name="Lin Y.C."/>
            <person name="Xu Q."/>
            <person name="Chen L.J."/>
            <person name="Yoshida K."/>
            <person name="Fujiwara S."/>
            <person name="Wang Z.W."/>
            <person name="Zhang Y.Q."/>
            <person name="Mitsuda N."/>
            <person name="Wang M."/>
            <person name="Liu G.H."/>
            <person name="Pecoraro L."/>
            <person name="Huang H.X."/>
            <person name="Xiao X.J."/>
            <person name="Lin M."/>
            <person name="Wu X.Y."/>
            <person name="Wu W.L."/>
            <person name="Chen Y.Y."/>
            <person name="Chang S.B."/>
            <person name="Sakamoto S."/>
            <person name="Ohme-Takagi M."/>
            <person name="Yagi M."/>
            <person name="Zeng S.J."/>
            <person name="Shen C.Y."/>
            <person name="Yeh C.M."/>
            <person name="Luo Y.B."/>
            <person name="Tsai W.C."/>
            <person name="Van de Peer Y."/>
            <person name="Liu Z.J."/>
        </authorList>
    </citation>
    <scope>NUCLEOTIDE SEQUENCE [LARGE SCALE GENOMIC DNA]</scope>
    <source>
        <tissue evidence="2">The whole plant</tissue>
    </source>
</reference>
<dbReference type="EMBL" id="KZ504898">
    <property type="protein sequence ID" value="PKU60936.1"/>
    <property type="molecule type" value="Genomic_DNA"/>
</dbReference>
<evidence type="ECO:0000313" key="2">
    <source>
        <dbReference type="EMBL" id="PKU60936.1"/>
    </source>
</evidence>
<protein>
    <submittedName>
        <fullName evidence="2">Uncharacterized protein</fullName>
    </submittedName>
</protein>
<name>A0A2I0VC10_9ASPA</name>
<evidence type="ECO:0000313" key="3">
    <source>
        <dbReference type="Proteomes" id="UP000233837"/>
    </source>
</evidence>
<proteinExistence type="predicted"/>
<feature type="region of interest" description="Disordered" evidence="1">
    <location>
        <begin position="49"/>
        <end position="99"/>
    </location>
</feature>
<sequence>MSSGKVDSDFITDPFHHVELVQQLVGTRQVSASATSAGFQDLANPAGDLISATPTADQVPAPPAPVSGESALWQGLSGNLTSGCDSDRDEKTDPSCPEAPLADYIGKSGEQTITLKREVVGKNIQATVYVNVDEEGMSQDDVNDSEVDQEMFENDDEDEGKVFRWSPDPGGTISFVLPLPPEMPLSSSDTSSEEQYHAGIESDCRQTEFIILSGTSMACPHVPAWIHDALPSTAPRGQSLPPQLCLGNRGALVETESPCFQLKHHIISRRSPVLTPIHSDHGLLVQTTRKGAAHPDLLVQTTRLEQETRRLSLILSYQASVGEHGRQVIAENASIERHQVVAIPRQPTFLHCAHTMANDDNLKGYEFLKQIRQHSSPHGNASLKAYQIYIAETPTAPATPAPVSGDSVCKEGGSAQFLRIMGSEEVPYLDDENAGEDPELKILIRNGDGGGPIDSMIKGAFIDKEKLVILDKIRSYVQDMSNGEPDVNRWKRFTHSYARIIKEIGGQFSLIDGSITWANEELQEGKLSMPKFDKLPAEISTSLHLLGSTKEQQHELYKACEAGFVPRNDLISFHSNDKDFVMQWLRNPSYDCPGTDWYRNISLLAIVGHGNKEKTTLLQYVYKDEEEERIQTKGENVLPSLSYGIWKSDLSFAVDFRRDRLYAKNSYPPPNWQIEMLFQFKDPKVEPPHLDWGKPLHIVLLKSTFKVFDPGICLPPYIVHPFYLTSLERSRALLRKGRMMRSTLA</sequence>
<keyword evidence="3" id="KW-1185">Reference proteome</keyword>
<accession>A0A2I0VC10</accession>
<organism evidence="2 3">
    <name type="scientific">Dendrobium catenatum</name>
    <dbReference type="NCBI Taxonomy" id="906689"/>
    <lineage>
        <taxon>Eukaryota</taxon>
        <taxon>Viridiplantae</taxon>
        <taxon>Streptophyta</taxon>
        <taxon>Embryophyta</taxon>
        <taxon>Tracheophyta</taxon>
        <taxon>Spermatophyta</taxon>
        <taxon>Magnoliopsida</taxon>
        <taxon>Liliopsida</taxon>
        <taxon>Asparagales</taxon>
        <taxon>Orchidaceae</taxon>
        <taxon>Epidendroideae</taxon>
        <taxon>Malaxideae</taxon>
        <taxon>Dendrobiinae</taxon>
        <taxon>Dendrobium</taxon>
    </lineage>
</organism>
<gene>
    <name evidence="2" type="ORF">MA16_Dca028408</name>
</gene>
<dbReference type="Proteomes" id="UP000233837">
    <property type="component" value="Unassembled WGS sequence"/>
</dbReference>
<dbReference type="STRING" id="906689.A0A2I0VC10"/>
<evidence type="ECO:0000256" key="1">
    <source>
        <dbReference type="SAM" id="MobiDB-lite"/>
    </source>
</evidence>